<protein>
    <submittedName>
        <fullName evidence="3">DUF418 domain-containing protein</fullName>
    </submittedName>
</protein>
<dbReference type="InterPro" id="IPR052529">
    <property type="entry name" value="Bact_Transport_Assoc"/>
</dbReference>
<evidence type="ECO:0000313" key="4">
    <source>
        <dbReference type="Proteomes" id="UP001499930"/>
    </source>
</evidence>
<dbReference type="Proteomes" id="UP001499930">
    <property type="component" value="Unassembled WGS sequence"/>
</dbReference>
<keyword evidence="1" id="KW-0812">Transmembrane</keyword>
<feature type="transmembrane region" description="Helical" evidence="1">
    <location>
        <begin position="313"/>
        <end position="332"/>
    </location>
</feature>
<feature type="transmembrane region" description="Helical" evidence="1">
    <location>
        <begin position="282"/>
        <end position="301"/>
    </location>
</feature>
<feature type="transmembrane region" description="Helical" evidence="1">
    <location>
        <begin position="338"/>
        <end position="357"/>
    </location>
</feature>
<evidence type="ECO:0000259" key="2">
    <source>
        <dbReference type="Pfam" id="PF04235"/>
    </source>
</evidence>
<keyword evidence="1" id="KW-1133">Transmembrane helix</keyword>
<name>A0ABN3Y151_9ACTN</name>
<sequence>MNQSTAPAPRRVHEIDAVRGFALGGILAANIGFFADPGYAADLGTMPLSEGPVDLVVRTLTLTKFYVVFAFLFGYSFTLQRRAWGEGDVRTRMLRRCLSLFVLGVLHGLLLWAGDILTLYAVLGVLLLRMRGIRPGTAIRAGCWIIGVTAAIWLVLAGLVMSGLVGMPAPAPDGAASARVEAMVTGGPLTFLRFQLETYPVLAPIVWLGQGSMAMAMFLFGMVAGEYRLFEERERWAHLVPRILWLGYGVGMPVAVAVTWTSQSHGATELFGLAVNTVTSPLLSAAYVVTLLALIGRVPAIGRALAPAGRAAASNYIGQSVLACLVFTGYGLGLAGRLTPVAVMGVAAAIHVILLVLSDRWLRHHRQGPVEWVLRRFTASAPAPARAR</sequence>
<dbReference type="Pfam" id="PF04235">
    <property type="entry name" value="DUF418"/>
    <property type="match status" value="1"/>
</dbReference>
<feature type="transmembrane region" description="Helical" evidence="1">
    <location>
        <begin position="55"/>
        <end position="73"/>
    </location>
</feature>
<evidence type="ECO:0000256" key="1">
    <source>
        <dbReference type="SAM" id="Phobius"/>
    </source>
</evidence>
<comment type="caution">
    <text evidence="3">The sequence shown here is derived from an EMBL/GenBank/DDBJ whole genome shotgun (WGS) entry which is preliminary data.</text>
</comment>
<dbReference type="PANTHER" id="PTHR30590:SF2">
    <property type="entry name" value="INNER MEMBRANE PROTEIN"/>
    <property type="match status" value="1"/>
</dbReference>
<feature type="transmembrane region" description="Helical" evidence="1">
    <location>
        <begin position="144"/>
        <end position="165"/>
    </location>
</feature>
<reference evidence="3 4" key="1">
    <citation type="journal article" date="2019" name="Int. J. Syst. Evol. Microbiol.">
        <title>The Global Catalogue of Microorganisms (GCM) 10K type strain sequencing project: providing services to taxonomists for standard genome sequencing and annotation.</title>
        <authorList>
            <consortium name="The Broad Institute Genomics Platform"/>
            <consortium name="The Broad Institute Genome Sequencing Center for Infectious Disease"/>
            <person name="Wu L."/>
            <person name="Ma J."/>
        </authorList>
    </citation>
    <scope>NUCLEOTIDE SEQUENCE [LARGE SCALE GENOMIC DNA]</scope>
    <source>
        <strain evidence="3 4">JCM 3106</strain>
    </source>
</reference>
<dbReference type="PANTHER" id="PTHR30590">
    <property type="entry name" value="INNER MEMBRANE PROTEIN"/>
    <property type="match status" value="1"/>
</dbReference>
<feature type="transmembrane region" description="Helical" evidence="1">
    <location>
        <begin position="201"/>
        <end position="223"/>
    </location>
</feature>
<proteinExistence type="predicted"/>
<feature type="transmembrane region" description="Helical" evidence="1">
    <location>
        <begin position="17"/>
        <end position="35"/>
    </location>
</feature>
<dbReference type="EMBL" id="BAAAWD010000010">
    <property type="protein sequence ID" value="GAA3012764.1"/>
    <property type="molecule type" value="Genomic_DNA"/>
</dbReference>
<feature type="transmembrane region" description="Helical" evidence="1">
    <location>
        <begin position="243"/>
        <end position="262"/>
    </location>
</feature>
<evidence type="ECO:0000313" key="3">
    <source>
        <dbReference type="EMBL" id="GAA3012764.1"/>
    </source>
</evidence>
<keyword evidence="4" id="KW-1185">Reference proteome</keyword>
<dbReference type="InterPro" id="IPR007349">
    <property type="entry name" value="DUF418"/>
</dbReference>
<feature type="transmembrane region" description="Helical" evidence="1">
    <location>
        <begin position="116"/>
        <end position="132"/>
    </location>
</feature>
<organism evidence="3 4">
    <name type="scientific">Streptosporangium longisporum</name>
    <dbReference type="NCBI Taxonomy" id="46187"/>
    <lineage>
        <taxon>Bacteria</taxon>
        <taxon>Bacillati</taxon>
        <taxon>Actinomycetota</taxon>
        <taxon>Actinomycetes</taxon>
        <taxon>Streptosporangiales</taxon>
        <taxon>Streptosporangiaceae</taxon>
        <taxon>Streptosporangium</taxon>
    </lineage>
</organism>
<gene>
    <name evidence="3" type="ORF">GCM10017559_39730</name>
</gene>
<accession>A0ABN3Y151</accession>
<dbReference type="RefSeq" id="WP_344897257.1">
    <property type="nucleotide sequence ID" value="NZ_BAAAWD010000010.1"/>
</dbReference>
<keyword evidence="1" id="KW-0472">Membrane</keyword>
<feature type="domain" description="DUF418" evidence="2">
    <location>
        <begin position="226"/>
        <end position="379"/>
    </location>
</feature>
<feature type="transmembrane region" description="Helical" evidence="1">
    <location>
        <begin position="93"/>
        <end position="110"/>
    </location>
</feature>